<dbReference type="SUPFAM" id="SSF53300">
    <property type="entry name" value="vWA-like"/>
    <property type="match status" value="1"/>
</dbReference>
<dbReference type="Gene3D" id="1.20.120.730">
    <property type="entry name" value="Sec23/Sec24 helical domain"/>
    <property type="match status" value="1"/>
</dbReference>
<dbReference type="FunFam" id="3.40.20.10:FF:000041">
    <property type="entry name" value="Protein transport protein SEC23"/>
    <property type="match status" value="1"/>
</dbReference>
<dbReference type="GO" id="GO:0005789">
    <property type="term" value="C:endoplasmic reticulum membrane"/>
    <property type="evidence" value="ECO:0007669"/>
    <property type="project" value="UniProtKB-SubCell"/>
</dbReference>
<dbReference type="InterPro" id="IPR036180">
    <property type="entry name" value="Gelsolin-like_dom_sf"/>
</dbReference>
<keyword evidence="7 14" id="KW-0862">Zinc</keyword>
<evidence type="ECO:0000259" key="19">
    <source>
        <dbReference type="Pfam" id="PF08033"/>
    </source>
</evidence>
<dbReference type="Gene3D" id="3.40.50.410">
    <property type="entry name" value="von Willebrand factor, type A domain"/>
    <property type="match status" value="1"/>
</dbReference>
<evidence type="ECO:0000256" key="13">
    <source>
        <dbReference type="ARBA" id="ARBA00025471"/>
    </source>
</evidence>
<feature type="domain" description="Sec23/Sec24 helical" evidence="18">
    <location>
        <begin position="238"/>
        <end position="339"/>
    </location>
</feature>
<evidence type="ECO:0000313" key="21">
    <source>
        <dbReference type="Proteomes" id="UP000019335"/>
    </source>
</evidence>
<accession>W7TSF0</accession>
<dbReference type="InterPro" id="IPR012990">
    <property type="entry name" value="Beta-sandwich_Sec23_24"/>
</dbReference>
<dbReference type="GO" id="GO:0005096">
    <property type="term" value="F:GTPase activator activity"/>
    <property type="evidence" value="ECO:0007669"/>
    <property type="project" value="TreeGrafter"/>
</dbReference>
<dbReference type="GO" id="GO:0030127">
    <property type="term" value="C:COPII vesicle coat"/>
    <property type="evidence" value="ECO:0007669"/>
    <property type="project" value="InterPro"/>
</dbReference>
<evidence type="ECO:0000256" key="5">
    <source>
        <dbReference type="ARBA" id="ARBA00022723"/>
    </source>
</evidence>
<evidence type="ECO:0000256" key="15">
    <source>
        <dbReference type="SAM" id="MobiDB-lite"/>
    </source>
</evidence>
<reference evidence="20 21" key="1">
    <citation type="journal article" date="2014" name="Mol. Plant">
        <title>Chromosome Scale Genome Assembly and Transcriptome Profiling of Nannochloropsis gaditana in Nitrogen Depletion.</title>
        <authorList>
            <person name="Corteggiani Carpinelli E."/>
            <person name="Telatin A."/>
            <person name="Vitulo N."/>
            <person name="Forcato C."/>
            <person name="D'Angelo M."/>
            <person name="Schiavon R."/>
            <person name="Vezzi A."/>
            <person name="Giacometti G.M."/>
            <person name="Morosinotto T."/>
            <person name="Valle G."/>
        </authorList>
    </citation>
    <scope>NUCLEOTIDE SEQUENCE [LARGE SCALE GENOMIC DNA]</scope>
    <source>
        <strain evidence="20 21">B-31</strain>
    </source>
</reference>
<feature type="domain" description="Gelsolin-like" evidence="16">
    <location>
        <begin position="354"/>
        <end position="441"/>
    </location>
</feature>
<dbReference type="PANTHER" id="PTHR11141">
    <property type="entry name" value="PROTEIN TRANSPORT PROTEIN SEC23"/>
    <property type="match status" value="1"/>
</dbReference>
<dbReference type="InterPro" id="IPR036465">
    <property type="entry name" value="vWFA_dom_sf"/>
</dbReference>
<comment type="caution">
    <text evidence="20">The sequence shown here is derived from an EMBL/GenBank/DDBJ whole genome shotgun (WGS) entry which is preliminary data.</text>
</comment>
<keyword evidence="6 14" id="KW-0256">Endoplasmic reticulum</keyword>
<dbReference type="InterPro" id="IPR037550">
    <property type="entry name" value="Sec23_C"/>
</dbReference>
<evidence type="ECO:0000256" key="8">
    <source>
        <dbReference type="ARBA" id="ARBA00022892"/>
    </source>
</evidence>
<dbReference type="GO" id="GO:0000139">
    <property type="term" value="C:Golgi membrane"/>
    <property type="evidence" value="ECO:0007669"/>
    <property type="project" value="UniProtKB-SubCell"/>
</dbReference>
<dbReference type="Gene3D" id="2.60.40.1670">
    <property type="entry name" value="beta-sandwich domain of Sec23/24"/>
    <property type="match status" value="1"/>
</dbReference>
<evidence type="ECO:0000256" key="2">
    <source>
        <dbReference type="ARBA" id="ARBA00009210"/>
    </source>
</evidence>
<keyword evidence="4 14" id="KW-0813">Transport</keyword>
<evidence type="ECO:0000256" key="11">
    <source>
        <dbReference type="ARBA" id="ARBA00023136"/>
    </source>
</evidence>
<dbReference type="Gene3D" id="3.40.20.10">
    <property type="entry name" value="Severin"/>
    <property type="match status" value="1"/>
</dbReference>
<dbReference type="SUPFAM" id="SSF81811">
    <property type="entry name" value="Helical domain of Sec23/24"/>
    <property type="match status" value="1"/>
</dbReference>
<dbReference type="Proteomes" id="UP000019335">
    <property type="component" value="Chromosome 9"/>
</dbReference>
<keyword evidence="5 14" id="KW-0479">Metal-binding</keyword>
<evidence type="ECO:0000256" key="10">
    <source>
        <dbReference type="ARBA" id="ARBA00023034"/>
    </source>
</evidence>
<dbReference type="Pfam" id="PF04815">
    <property type="entry name" value="Sec23_helical"/>
    <property type="match status" value="1"/>
</dbReference>
<dbReference type="FunFam" id="1.20.120.730:FF:000005">
    <property type="entry name" value="Protein transport protein SEC23"/>
    <property type="match status" value="1"/>
</dbReference>
<dbReference type="PANTHER" id="PTHR11141:SF0">
    <property type="entry name" value="PROTEIN TRANSPORT PROTEIN SEC23"/>
    <property type="match status" value="1"/>
</dbReference>
<dbReference type="SUPFAM" id="SSF81995">
    <property type="entry name" value="beta-sandwich domain of Sec23/24"/>
    <property type="match status" value="1"/>
</dbReference>
<dbReference type="InterPro" id="IPR007123">
    <property type="entry name" value="Gelsolin-like_dom"/>
</dbReference>
<dbReference type="GO" id="GO:0006886">
    <property type="term" value="P:intracellular protein transport"/>
    <property type="evidence" value="ECO:0007669"/>
    <property type="project" value="InterPro"/>
</dbReference>
<dbReference type="Pfam" id="PF08033">
    <property type="entry name" value="Sec23_BS"/>
    <property type="match status" value="1"/>
</dbReference>
<dbReference type="EMBL" id="AZIL01000657">
    <property type="protein sequence ID" value="EWM26428.1"/>
    <property type="molecule type" value="Genomic_DNA"/>
</dbReference>
<dbReference type="Pfam" id="PF00626">
    <property type="entry name" value="Gelsolin"/>
    <property type="match status" value="1"/>
</dbReference>
<evidence type="ECO:0000259" key="18">
    <source>
        <dbReference type="Pfam" id="PF04815"/>
    </source>
</evidence>
<dbReference type="InterPro" id="IPR006900">
    <property type="entry name" value="Sec23/24_helical_dom"/>
</dbReference>
<feature type="compositionally biased region" description="Low complexity" evidence="15">
    <location>
        <begin position="1"/>
        <end position="17"/>
    </location>
</feature>
<keyword evidence="21" id="KW-1185">Reference proteome</keyword>
<dbReference type="GO" id="GO:0070971">
    <property type="term" value="C:endoplasmic reticulum exit site"/>
    <property type="evidence" value="ECO:0007669"/>
    <property type="project" value="TreeGrafter"/>
</dbReference>
<evidence type="ECO:0000256" key="1">
    <source>
        <dbReference type="ARBA" id="ARBA00004255"/>
    </source>
</evidence>
<protein>
    <recommendedName>
        <fullName evidence="3 14">Protein transport protein SEC23</fullName>
    </recommendedName>
</protein>
<dbReference type="InterPro" id="IPR037364">
    <property type="entry name" value="Sec23"/>
</dbReference>
<evidence type="ECO:0000259" key="17">
    <source>
        <dbReference type="Pfam" id="PF04811"/>
    </source>
</evidence>
<keyword evidence="14" id="KW-0963">Cytoplasm</keyword>
<sequence length="484" mass="53610">MLFAGGPPTVGPGTVVGRPKTEDIRSHTDLAKGTASHYKAAVKHYASLAERAVAASHVIDIFACSLDQVGMMEMKVCVEKTGGLMVLADTFSQSVFKESLLRVFKRLPADIPKDGGHLQMGFAASLEVLTSREFKVAGAIGPCSSLRKVAPNVAETAIGEGGTNAWSMGGIDPAVTIAVYFEVTNAANNPLPPSKRRFIQFITQYQHASGRFRLRTTTYSGAWHNDSVDMGPVARSFDQEAACVLMTRIAVQRTESDEEGTVHDVLRWVDRSLIKLSSKFGSYRKDDPTSFAFPQEFVLYPQFMFHLRRSQFLQLFNSSPDESSYYRTILIRENVTNSLVMIQPSLLSYSFSAPPQPVMLDATSIRPDCILLLDTFFHVVVFHGETVAAWRAAGYQNSEEHVNFKNLLDSPQLDAQMTMTSRFPVPRFIVCDQHKSQARFLMAKLNPSITHHTGEVGMGQAMLTDDVSLRVFMEHLMKLAVQTP</sequence>
<feature type="region of interest" description="Disordered" evidence="15">
    <location>
        <begin position="1"/>
        <end position="20"/>
    </location>
</feature>
<evidence type="ECO:0000259" key="16">
    <source>
        <dbReference type="Pfam" id="PF00626"/>
    </source>
</evidence>
<dbReference type="InterPro" id="IPR029006">
    <property type="entry name" value="ADF-H/Gelsolin-like_dom_sf"/>
</dbReference>
<keyword evidence="12 14" id="KW-0968">Cytoplasmic vesicle</keyword>
<keyword evidence="11 14" id="KW-0472">Membrane</keyword>
<dbReference type="SUPFAM" id="SSF82754">
    <property type="entry name" value="C-terminal, gelsolin-like domain of Sec23/24"/>
    <property type="match status" value="1"/>
</dbReference>
<dbReference type="CDD" id="cd11287">
    <property type="entry name" value="Sec23_C"/>
    <property type="match status" value="1"/>
</dbReference>
<feature type="domain" description="Sec23/Sec24 beta-sandwich" evidence="19">
    <location>
        <begin position="121"/>
        <end position="223"/>
    </location>
</feature>
<comment type="subcellular location">
    <subcellularLocation>
        <location evidence="14">Cytoplasmic vesicle</location>
        <location evidence="14">COPII-coated vesicle membrane</location>
        <topology evidence="14">Peripheral membrane protein</topology>
        <orientation evidence="14">Cytoplasmic side</orientation>
    </subcellularLocation>
    <subcellularLocation>
        <location evidence="14">Endoplasmic reticulum membrane</location>
        <topology evidence="14">Peripheral membrane protein</topology>
        <orientation evidence="14">Cytoplasmic side</orientation>
    </subcellularLocation>
    <subcellularLocation>
        <location evidence="1">Golgi apparatus membrane</location>
        <topology evidence="1">Peripheral membrane protein</topology>
        <orientation evidence="1">Cytoplasmic side</orientation>
    </subcellularLocation>
</comment>
<dbReference type="Pfam" id="PF04811">
    <property type="entry name" value="Sec23_trunk"/>
    <property type="match status" value="1"/>
</dbReference>
<comment type="similarity">
    <text evidence="2 14">Belongs to the SEC23/SEC24 family. SEC23 subfamily.</text>
</comment>
<feature type="domain" description="Sec23/Sec24 trunk" evidence="17">
    <location>
        <begin position="1"/>
        <end position="104"/>
    </location>
</feature>
<keyword evidence="8 14" id="KW-0931">ER-Golgi transport</keyword>
<evidence type="ECO:0000256" key="6">
    <source>
        <dbReference type="ARBA" id="ARBA00022824"/>
    </source>
</evidence>
<evidence type="ECO:0000256" key="7">
    <source>
        <dbReference type="ARBA" id="ARBA00022833"/>
    </source>
</evidence>
<keyword evidence="10" id="KW-0333">Golgi apparatus</keyword>
<dbReference type="GO" id="GO:0046872">
    <property type="term" value="F:metal ion binding"/>
    <property type="evidence" value="ECO:0007669"/>
    <property type="project" value="UniProtKB-KW"/>
</dbReference>
<proteinExistence type="inferred from homology"/>
<evidence type="ECO:0000256" key="9">
    <source>
        <dbReference type="ARBA" id="ARBA00022927"/>
    </source>
</evidence>
<gene>
    <name evidence="20" type="primary">SEC23</name>
    <name evidence="20" type="ORF">Naga_100241g1</name>
</gene>
<dbReference type="InterPro" id="IPR036175">
    <property type="entry name" value="Sec23/24_helical_dom_sf"/>
</dbReference>
<evidence type="ECO:0000256" key="12">
    <source>
        <dbReference type="ARBA" id="ARBA00023329"/>
    </source>
</evidence>
<organism evidence="20 21">
    <name type="scientific">Nannochloropsis gaditana</name>
    <dbReference type="NCBI Taxonomy" id="72520"/>
    <lineage>
        <taxon>Eukaryota</taxon>
        <taxon>Sar</taxon>
        <taxon>Stramenopiles</taxon>
        <taxon>Ochrophyta</taxon>
        <taxon>Eustigmatophyceae</taxon>
        <taxon>Eustigmatales</taxon>
        <taxon>Monodopsidaceae</taxon>
        <taxon>Nannochloropsis</taxon>
    </lineage>
</organism>
<evidence type="ECO:0000256" key="14">
    <source>
        <dbReference type="RuleBase" id="RU365030"/>
    </source>
</evidence>
<keyword evidence="9 14" id="KW-0653">Protein transport</keyword>
<dbReference type="InterPro" id="IPR006896">
    <property type="entry name" value="Sec23/24_trunk_dom"/>
</dbReference>
<dbReference type="GO" id="GO:0090110">
    <property type="term" value="P:COPII-coated vesicle cargo loading"/>
    <property type="evidence" value="ECO:0007669"/>
    <property type="project" value="TreeGrafter"/>
</dbReference>
<evidence type="ECO:0000313" key="20">
    <source>
        <dbReference type="EMBL" id="EWM26428.1"/>
    </source>
</evidence>
<comment type="function">
    <text evidence="13 14">Component of the coat protein complex II (COPII) which promotes the formation of transport vesicles from the endoplasmic reticulum (ER). The coat has two main functions, the physical deformation of the endoplasmic reticulum membrane into vesicles and the selection of cargo molecules.</text>
</comment>
<name>W7TSF0_9STRA</name>
<evidence type="ECO:0000256" key="3">
    <source>
        <dbReference type="ARBA" id="ARBA00021212"/>
    </source>
</evidence>
<evidence type="ECO:0000256" key="4">
    <source>
        <dbReference type="ARBA" id="ARBA00022448"/>
    </source>
</evidence>
<dbReference type="OrthoDB" id="10256289at2759"/>
<dbReference type="AlphaFoldDB" id="W7TSF0"/>